<comment type="caution">
    <text evidence="1">The sequence shown here is derived from an EMBL/GenBank/DDBJ whole genome shotgun (WGS) entry which is preliminary data.</text>
</comment>
<sequence>MGGGFIYFYFFNEPGLELLGLSLDTRDRWLLTHGMELAIAKCLNTLEYLYALGIAVSKAIEKGMQDGLAAGIIHGRESRILTDVSAHNPAAGIKVVMNILHLEEHLAARLGLNESQAHADQLMVPLHYSPEKTVIGPSAHSLALDVSDARVQRIKESIMGHRSLFQDVFVPLAEPLSVAALTGMEGTSSAAPTTADLTTALSVTLASAGTVTPLFVDGYGYR</sequence>
<protein>
    <submittedName>
        <fullName evidence="1">Uncharacterized protein</fullName>
    </submittedName>
</protein>
<proteinExistence type="predicted"/>
<dbReference type="EMBL" id="BKCJ010128184">
    <property type="protein sequence ID" value="GEX75821.1"/>
    <property type="molecule type" value="Genomic_DNA"/>
</dbReference>
<reference evidence="1" key="1">
    <citation type="journal article" date="2019" name="Sci. Rep.">
        <title>Draft genome of Tanacetum cinerariifolium, the natural source of mosquito coil.</title>
        <authorList>
            <person name="Yamashiro T."/>
            <person name="Shiraishi A."/>
            <person name="Satake H."/>
            <person name="Nakayama K."/>
        </authorList>
    </citation>
    <scope>NUCLEOTIDE SEQUENCE</scope>
</reference>
<organism evidence="1">
    <name type="scientific">Tanacetum cinerariifolium</name>
    <name type="common">Dalmatian daisy</name>
    <name type="synonym">Chrysanthemum cinerariifolium</name>
    <dbReference type="NCBI Taxonomy" id="118510"/>
    <lineage>
        <taxon>Eukaryota</taxon>
        <taxon>Viridiplantae</taxon>
        <taxon>Streptophyta</taxon>
        <taxon>Embryophyta</taxon>
        <taxon>Tracheophyta</taxon>
        <taxon>Spermatophyta</taxon>
        <taxon>Magnoliopsida</taxon>
        <taxon>eudicotyledons</taxon>
        <taxon>Gunneridae</taxon>
        <taxon>Pentapetalae</taxon>
        <taxon>asterids</taxon>
        <taxon>campanulids</taxon>
        <taxon>Asterales</taxon>
        <taxon>Asteraceae</taxon>
        <taxon>Asteroideae</taxon>
        <taxon>Anthemideae</taxon>
        <taxon>Anthemidinae</taxon>
        <taxon>Tanacetum</taxon>
    </lineage>
</organism>
<evidence type="ECO:0000313" key="1">
    <source>
        <dbReference type="EMBL" id="GEX75821.1"/>
    </source>
</evidence>
<name>A0A699H987_TANCI</name>
<gene>
    <name evidence="1" type="ORF">Tci_347796</name>
</gene>
<dbReference type="AlphaFoldDB" id="A0A699H987"/>
<accession>A0A699H987</accession>